<keyword evidence="3 5" id="KW-0547">Nucleotide-binding</keyword>
<comment type="function">
    <text evidence="5">Bifunctional serine/threonine kinase and phosphorylase involved in the regulation of the pyruvate, phosphate dikinase (PPDK) by catalyzing its phosphorylation/dephosphorylation.</text>
</comment>
<accession>A0A1L8TP64</accession>
<dbReference type="RefSeq" id="WP_071857570.1">
    <property type="nucleotide sequence ID" value="NZ_JBHSHK010000009.1"/>
</dbReference>
<comment type="similarity">
    <text evidence="5">Belongs to the pyruvate, phosphate/water dikinase regulatory protein family. PDRP subfamily.</text>
</comment>
<comment type="catalytic activity">
    <reaction evidence="5">
        <text>N(tele)-phospho-L-histidyl/O-phospho-L-threonyl-[pyruvate, phosphate dikinase] + phosphate + H(+) = N(tele)-phospho-L-histidyl/L-threonyl-[pyruvate, phosphate dikinase] + diphosphate</text>
        <dbReference type="Rhea" id="RHEA:43696"/>
        <dbReference type="Rhea" id="RHEA-COMP:10650"/>
        <dbReference type="Rhea" id="RHEA-COMP:10651"/>
        <dbReference type="ChEBI" id="CHEBI:15378"/>
        <dbReference type="ChEBI" id="CHEBI:30013"/>
        <dbReference type="ChEBI" id="CHEBI:33019"/>
        <dbReference type="ChEBI" id="CHEBI:43474"/>
        <dbReference type="ChEBI" id="CHEBI:61977"/>
        <dbReference type="ChEBI" id="CHEBI:83586"/>
        <dbReference type="EC" id="2.7.4.27"/>
    </reaction>
</comment>
<dbReference type="EC" id="2.7.11.32" evidence="5"/>
<evidence type="ECO:0000256" key="5">
    <source>
        <dbReference type="HAMAP-Rule" id="MF_00921"/>
    </source>
</evidence>
<proteinExistence type="inferred from homology"/>
<keyword evidence="4 5" id="KW-0418">Kinase</keyword>
<gene>
    <name evidence="6" type="ORF">RV04_GL001678</name>
</gene>
<dbReference type="Proteomes" id="UP000182077">
    <property type="component" value="Unassembled WGS sequence"/>
</dbReference>
<dbReference type="OrthoDB" id="9782201at2"/>
<dbReference type="GO" id="GO:0016776">
    <property type="term" value="F:phosphotransferase activity, phosphate group as acceptor"/>
    <property type="evidence" value="ECO:0007669"/>
    <property type="project" value="UniProtKB-UniRule"/>
</dbReference>
<dbReference type="PANTHER" id="PTHR31756:SF3">
    <property type="entry name" value="PYRUVATE, PHOSPHATE DIKINASE REGULATORY PROTEIN 1, CHLOROPLASTIC"/>
    <property type="match status" value="1"/>
</dbReference>
<dbReference type="GO" id="GO:0043531">
    <property type="term" value="F:ADP binding"/>
    <property type="evidence" value="ECO:0007669"/>
    <property type="project" value="UniProtKB-UniRule"/>
</dbReference>
<organism evidence="6 7">
    <name type="scientific">Enterococcus hermanniensis</name>
    <dbReference type="NCBI Taxonomy" id="249189"/>
    <lineage>
        <taxon>Bacteria</taxon>
        <taxon>Bacillati</taxon>
        <taxon>Bacillota</taxon>
        <taxon>Bacilli</taxon>
        <taxon>Lactobacillales</taxon>
        <taxon>Enterococcaceae</taxon>
        <taxon>Enterococcus</taxon>
    </lineage>
</organism>
<dbReference type="PANTHER" id="PTHR31756">
    <property type="entry name" value="PYRUVATE, PHOSPHATE DIKINASE REGULATORY PROTEIN 1, CHLOROPLASTIC"/>
    <property type="match status" value="1"/>
</dbReference>
<comment type="caution">
    <text evidence="6">The sequence shown here is derived from an EMBL/GenBank/DDBJ whole genome shotgun (WGS) entry which is preliminary data.</text>
</comment>
<protein>
    <recommendedName>
        <fullName evidence="5">Putative pyruvate, phosphate dikinase regulatory protein</fullName>
        <shortName evidence="5">PPDK regulatory protein</shortName>
        <ecNumber evidence="5">2.7.11.32</ecNumber>
        <ecNumber evidence="5">2.7.4.27</ecNumber>
    </recommendedName>
</protein>
<dbReference type="NCBIfam" id="NF003742">
    <property type="entry name" value="PRK05339.1"/>
    <property type="match status" value="1"/>
</dbReference>
<name>A0A1L8TP64_9ENTE</name>
<dbReference type="InterPro" id="IPR026565">
    <property type="entry name" value="PPDK_reg"/>
</dbReference>
<dbReference type="InterPro" id="IPR005177">
    <property type="entry name" value="Kinase-pyrophosphorylase"/>
</dbReference>
<evidence type="ECO:0000256" key="4">
    <source>
        <dbReference type="ARBA" id="ARBA00022777"/>
    </source>
</evidence>
<dbReference type="AlphaFoldDB" id="A0A1L8TP64"/>
<feature type="binding site" evidence="5">
    <location>
        <begin position="151"/>
        <end position="158"/>
    </location>
    <ligand>
        <name>ADP</name>
        <dbReference type="ChEBI" id="CHEBI:456216"/>
    </ligand>
</feature>
<dbReference type="EC" id="2.7.4.27" evidence="5"/>
<evidence type="ECO:0000313" key="6">
    <source>
        <dbReference type="EMBL" id="OJG45912.1"/>
    </source>
</evidence>
<keyword evidence="7" id="KW-1185">Reference proteome</keyword>
<keyword evidence="2 5" id="KW-0808">Transferase</keyword>
<dbReference type="Pfam" id="PF03618">
    <property type="entry name" value="Kinase-PPPase"/>
    <property type="match status" value="1"/>
</dbReference>
<evidence type="ECO:0000313" key="7">
    <source>
        <dbReference type="Proteomes" id="UP000182077"/>
    </source>
</evidence>
<comment type="catalytic activity">
    <reaction evidence="5">
        <text>N(tele)-phospho-L-histidyl/L-threonyl-[pyruvate, phosphate dikinase] + ADP = N(tele)-phospho-L-histidyl/O-phospho-L-threonyl-[pyruvate, phosphate dikinase] + AMP + H(+)</text>
        <dbReference type="Rhea" id="RHEA:43692"/>
        <dbReference type="Rhea" id="RHEA-COMP:10650"/>
        <dbReference type="Rhea" id="RHEA-COMP:10651"/>
        <dbReference type="ChEBI" id="CHEBI:15378"/>
        <dbReference type="ChEBI" id="CHEBI:30013"/>
        <dbReference type="ChEBI" id="CHEBI:61977"/>
        <dbReference type="ChEBI" id="CHEBI:83586"/>
        <dbReference type="ChEBI" id="CHEBI:456215"/>
        <dbReference type="ChEBI" id="CHEBI:456216"/>
        <dbReference type="EC" id="2.7.11.32"/>
    </reaction>
</comment>
<dbReference type="GO" id="GO:0005524">
    <property type="term" value="F:ATP binding"/>
    <property type="evidence" value="ECO:0007669"/>
    <property type="project" value="InterPro"/>
</dbReference>
<dbReference type="GO" id="GO:0004674">
    <property type="term" value="F:protein serine/threonine kinase activity"/>
    <property type="evidence" value="ECO:0007669"/>
    <property type="project" value="UniProtKB-UniRule"/>
</dbReference>
<dbReference type="HAMAP" id="MF_00921">
    <property type="entry name" value="PDRP"/>
    <property type="match status" value="1"/>
</dbReference>
<dbReference type="EMBL" id="JXKQ01000004">
    <property type="protein sequence ID" value="OJG45912.1"/>
    <property type="molecule type" value="Genomic_DNA"/>
</dbReference>
<dbReference type="STRING" id="249189.RV04_GL001678"/>
<reference evidence="6 7" key="1">
    <citation type="submission" date="2014-12" db="EMBL/GenBank/DDBJ databases">
        <title>Draft genome sequences of 29 type strains of Enterococci.</title>
        <authorList>
            <person name="Zhong Z."/>
            <person name="Sun Z."/>
            <person name="Liu W."/>
            <person name="Zhang W."/>
            <person name="Zhang H."/>
        </authorList>
    </citation>
    <scope>NUCLEOTIDE SEQUENCE [LARGE SCALE GENOMIC DNA]</scope>
    <source>
        <strain evidence="6 7">DSM 17122</strain>
    </source>
</reference>
<keyword evidence="1 5" id="KW-0723">Serine/threonine-protein kinase</keyword>
<evidence type="ECO:0000256" key="3">
    <source>
        <dbReference type="ARBA" id="ARBA00022741"/>
    </source>
</evidence>
<evidence type="ECO:0000256" key="1">
    <source>
        <dbReference type="ARBA" id="ARBA00022527"/>
    </source>
</evidence>
<evidence type="ECO:0000256" key="2">
    <source>
        <dbReference type="ARBA" id="ARBA00022679"/>
    </source>
</evidence>
<sequence length="272" mass="30590">MKKSVPLYMISDSVGETSLKLVNAVTAQFPTVEFDLSYRFPFTKDEKELHNILSDALKDSAVVVTTLVSENLTKIVEDFGERTGLQYINLMSSFMDIIYQKSGVAPMRKAGVVHKLNQEYFDRVAAIEFAVKYDDGKDAKGFLEADLVLLGISRTSKTPLSMYLANQRLKVANLPLIPEVPLPEQIKAVPKEKIIGLVIEPDVQKKIRMSRLHSLGLAENSRYSDINRIKEEVDYALSVYDELGAFTLDVTNKSIEESATLICEHLDSHWQD</sequence>